<dbReference type="PROSITE" id="PS50296">
    <property type="entry name" value="SUI1"/>
    <property type="match status" value="1"/>
</dbReference>
<proteinExistence type="inferred from homology"/>
<feature type="compositionally biased region" description="Basic residues" evidence="3">
    <location>
        <begin position="89"/>
        <end position="103"/>
    </location>
</feature>
<dbReference type="SUPFAM" id="SSF55159">
    <property type="entry name" value="eIF1-like"/>
    <property type="match status" value="1"/>
</dbReference>
<comment type="caution">
    <text evidence="5">The sequence shown here is derived from an EMBL/GenBank/DDBJ whole genome shotgun (WGS) entry which is preliminary data.</text>
</comment>
<dbReference type="CDD" id="cd11607">
    <property type="entry name" value="DENR_C"/>
    <property type="match status" value="1"/>
</dbReference>
<dbReference type="AlphaFoldDB" id="A0AAN9AI62"/>
<dbReference type="InterPro" id="IPR001950">
    <property type="entry name" value="SUI1"/>
</dbReference>
<dbReference type="InterPro" id="IPR005873">
    <property type="entry name" value="DENR_eukaryotes"/>
</dbReference>
<feature type="domain" description="SUI1" evidence="4">
    <location>
        <begin position="110"/>
        <end position="177"/>
    </location>
</feature>
<feature type="region of interest" description="Disordered" evidence="3">
    <location>
        <begin position="69"/>
        <end position="105"/>
    </location>
</feature>
<dbReference type="InterPro" id="IPR036877">
    <property type="entry name" value="SUI1_dom_sf"/>
</dbReference>
<dbReference type="GO" id="GO:0001731">
    <property type="term" value="P:formation of translation preinitiation complex"/>
    <property type="evidence" value="ECO:0007669"/>
    <property type="project" value="TreeGrafter"/>
</dbReference>
<name>A0AAN9AI62_9CAEN</name>
<dbReference type="FunFam" id="3.30.780.10:FF:000004">
    <property type="entry name" value="density-regulated protein-like"/>
    <property type="match status" value="1"/>
</dbReference>
<evidence type="ECO:0000256" key="3">
    <source>
        <dbReference type="SAM" id="MobiDB-lite"/>
    </source>
</evidence>
<comment type="similarity">
    <text evidence="1 2">Belongs to the DENR family.</text>
</comment>
<evidence type="ECO:0000259" key="4">
    <source>
        <dbReference type="PROSITE" id="PS50296"/>
    </source>
</evidence>
<gene>
    <name evidence="5" type="ORF">V1264_021430</name>
</gene>
<dbReference type="GO" id="GO:0003743">
    <property type="term" value="F:translation initiation factor activity"/>
    <property type="evidence" value="ECO:0007669"/>
    <property type="project" value="InterPro"/>
</dbReference>
<evidence type="ECO:0000256" key="2">
    <source>
        <dbReference type="RuleBase" id="RU361273"/>
    </source>
</evidence>
<dbReference type="EMBL" id="JBAMIC010004070">
    <property type="protein sequence ID" value="KAK7087368.1"/>
    <property type="molecule type" value="Genomic_DNA"/>
</dbReference>
<dbReference type="Gene3D" id="3.30.780.10">
    <property type="entry name" value="SUI1-like domain"/>
    <property type="match status" value="1"/>
</dbReference>
<dbReference type="InterPro" id="IPR048517">
    <property type="entry name" value="DENR_N"/>
</dbReference>
<organism evidence="5 6">
    <name type="scientific">Littorina saxatilis</name>
    <dbReference type="NCBI Taxonomy" id="31220"/>
    <lineage>
        <taxon>Eukaryota</taxon>
        <taxon>Metazoa</taxon>
        <taxon>Spiralia</taxon>
        <taxon>Lophotrochozoa</taxon>
        <taxon>Mollusca</taxon>
        <taxon>Gastropoda</taxon>
        <taxon>Caenogastropoda</taxon>
        <taxon>Littorinimorpha</taxon>
        <taxon>Littorinoidea</taxon>
        <taxon>Littorinidae</taxon>
        <taxon>Littorina</taxon>
    </lineage>
</organism>
<feature type="compositionally biased region" description="Basic and acidic residues" evidence="3">
    <location>
        <begin position="69"/>
        <end position="88"/>
    </location>
</feature>
<dbReference type="GO" id="GO:0003729">
    <property type="term" value="F:mRNA binding"/>
    <property type="evidence" value="ECO:0007669"/>
    <property type="project" value="TreeGrafter"/>
</dbReference>
<accession>A0AAN9AI62</accession>
<dbReference type="InterPro" id="IPR050318">
    <property type="entry name" value="DENR/SUI1_TIF"/>
</dbReference>
<reference evidence="5 6" key="1">
    <citation type="submission" date="2024-02" db="EMBL/GenBank/DDBJ databases">
        <title>Chromosome-scale genome assembly of the rough periwinkle Littorina saxatilis.</title>
        <authorList>
            <person name="De Jode A."/>
            <person name="Faria R."/>
            <person name="Formenti G."/>
            <person name="Sims Y."/>
            <person name="Smith T.P."/>
            <person name="Tracey A."/>
            <person name="Wood J.M.D."/>
            <person name="Zagrodzka Z.B."/>
            <person name="Johannesson K."/>
            <person name="Butlin R.K."/>
            <person name="Leder E.H."/>
        </authorList>
    </citation>
    <scope>NUCLEOTIDE SEQUENCE [LARGE SCALE GENOMIC DNA]</scope>
    <source>
        <strain evidence="5">Snail1</strain>
        <tissue evidence="5">Muscle</tissue>
    </source>
</reference>
<dbReference type="GO" id="GO:0002188">
    <property type="term" value="P:translation reinitiation"/>
    <property type="evidence" value="ECO:0007669"/>
    <property type="project" value="TreeGrafter"/>
</dbReference>
<evidence type="ECO:0000313" key="6">
    <source>
        <dbReference type="Proteomes" id="UP001374579"/>
    </source>
</evidence>
<dbReference type="NCBIfam" id="TIGR01159">
    <property type="entry name" value="DRP1"/>
    <property type="match status" value="1"/>
</dbReference>
<dbReference type="PANTHER" id="PTHR12789">
    <property type="entry name" value="DENSITY-REGULATED PROTEIN HOMOLOG"/>
    <property type="match status" value="1"/>
</dbReference>
<keyword evidence="6" id="KW-1185">Reference proteome</keyword>
<protein>
    <recommendedName>
        <fullName evidence="2">Density-regulated protein</fullName>
    </recommendedName>
</protein>
<dbReference type="PANTHER" id="PTHR12789:SF0">
    <property type="entry name" value="DENSITY-REGULATED PROTEIN"/>
    <property type="match status" value="1"/>
</dbReference>
<sequence length="192" mass="21567">MATADGGAERAFLVNEGPKKGVSYPIKLAYCGECTMPIEYCEYYVNYEKCKEWLQKNLPREFEKLSVTKEGEGDVEKKDDGGSGEEKKKRQTRGGKGLMKAKKKVEPQGIRMWTASRGKKKKVTIVVGLASYEIDLKDASKFFASKFSCGSSVSGDDEIVIQGDVKDDLFDYLPEKWSQIEEDDIEDMGEKK</sequence>
<dbReference type="InterPro" id="IPR046447">
    <property type="entry name" value="DENR_C"/>
</dbReference>
<dbReference type="Proteomes" id="UP001374579">
    <property type="component" value="Unassembled WGS sequence"/>
</dbReference>
<evidence type="ECO:0000313" key="5">
    <source>
        <dbReference type="EMBL" id="KAK7087368.1"/>
    </source>
</evidence>
<dbReference type="Pfam" id="PF01253">
    <property type="entry name" value="SUI1"/>
    <property type="match status" value="1"/>
</dbReference>
<dbReference type="Pfam" id="PF21023">
    <property type="entry name" value="DENR_N"/>
    <property type="match status" value="1"/>
</dbReference>
<evidence type="ECO:0000256" key="1">
    <source>
        <dbReference type="ARBA" id="ARBA00007514"/>
    </source>
</evidence>